<reference evidence="2 3" key="1">
    <citation type="journal article" date="2022" name="Nat. Ecol. Evol.">
        <title>A masculinizing supergene underlies an exaggerated male reproductive morph in a spider.</title>
        <authorList>
            <person name="Hendrickx F."/>
            <person name="De Corte Z."/>
            <person name="Sonet G."/>
            <person name="Van Belleghem S.M."/>
            <person name="Kostlbacher S."/>
            <person name="Vangestel C."/>
        </authorList>
    </citation>
    <scope>NUCLEOTIDE SEQUENCE [LARGE SCALE GENOMIC DNA]</scope>
    <source>
        <strain evidence="2">W744_W776</strain>
    </source>
</reference>
<dbReference type="Proteomes" id="UP000827092">
    <property type="component" value="Unassembled WGS sequence"/>
</dbReference>
<dbReference type="EMBL" id="JAFNEN010000073">
    <property type="protein sequence ID" value="KAG8196253.1"/>
    <property type="molecule type" value="Genomic_DNA"/>
</dbReference>
<evidence type="ECO:0000313" key="3">
    <source>
        <dbReference type="Proteomes" id="UP000827092"/>
    </source>
</evidence>
<accession>A0AAV6VJM5</accession>
<name>A0AAV6VJM5_9ARAC</name>
<protein>
    <submittedName>
        <fullName evidence="2">Uncharacterized protein</fullName>
    </submittedName>
</protein>
<evidence type="ECO:0000313" key="2">
    <source>
        <dbReference type="EMBL" id="KAG8196253.1"/>
    </source>
</evidence>
<gene>
    <name evidence="2" type="ORF">JTE90_023809</name>
</gene>
<sequence length="85" mass="10033">MRQERFIIMFRAARNVCTAREPQEKRYNYKNIPRTGRGWGREQVPYWRRTPMATRERRKGASLRGAPNGDVVASSNRLCLFKTTD</sequence>
<comment type="caution">
    <text evidence="2">The sequence shown here is derived from an EMBL/GenBank/DDBJ whole genome shotgun (WGS) entry which is preliminary data.</text>
</comment>
<organism evidence="2 3">
    <name type="scientific">Oedothorax gibbosus</name>
    <dbReference type="NCBI Taxonomy" id="931172"/>
    <lineage>
        <taxon>Eukaryota</taxon>
        <taxon>Metazoa</taxon>
        <taxon>Ecdysozoa</taxon>
        <taxon>Arthropoda</taxon>
        <taxon>Chelicerata</taxon>
        <taxon>Arachnida</taxon>
        <taxon>Araneae</taxon>
        <taxon>Araneomorphae</taxon>
        <taxon>Entelegynae</taxon>
        <taxon>Araneoidea</taxon>
        <taxon>Linyphiidae</taxon>
        <taxon>Erigoninae</taxon>
        <taxon>Oedothorax</taxon>
    </lineage>
</organism>
<keyword evidence="3" id="KW-1185">Reference proteome</keyword>
<dbReference type="AlphaFoldDB" id="A0AAV6VJM5"/>
<feature type="region of interest" description="Disordered" evidence="1">
    <location>
        <begin position="51"/>
        <end position="71"/>
    </location>
</feature>
<proteinExistence type="predicted"/>
<evidence type="ECO:0000256" key="1">
    <source>
        <dbReference type="SAM" id="MobiDB-lite"/>
    </source>
</evidence>